<keyword evidence="9" id="KW-1185">Reference proteome</keyword>
<dbReference type="InterPro" id="IPR011990">
    <property type="entry name" value="TPR-like_helical_dom_sf"/>
</dbReference>
<dbReference type="Pfam" id="PF13271">
    <property type="entry name" value="DUF4062"/>
    <property type="match status" value="1"/>
</dbReference>
<feature type="domain" description="DUF4062" evidence="5">
    <location>
        <begin position="17"/>
        <end position="97"/>
    </location>
</feature>
<evidence type="ECO:0000313" key="8">
    <source>
        <dbReference type="EnsemblMetazoa" id="XP_011667193"/>
    </source>
</evidence>
<dbReference type="GO" id="GO:0016055">
    <property type="term" value="P:Wnt signaling pathway"/>
    <property type="evidence" value="ECO:0007669"/>
    <property type="project" value="UniProtKB-KW"/>
</dbReference>
<dbReference type="RefSeq" id="XP_011667193.2">
    <property type="nucleotide sequence ID" value="XM_011668891.2"/>
</dbReference>
<reference evidence="9" key="1">
    <citation type="submission" date="2015-02" db="EMBL/GenBank/DDBJ databases">
        <title>Genome sequencing for Strongylocentrotus purpuratus.</title>
        <authorList>
            <person name="Murali S."/>
            <person name="Liu Y."/>
            <person name="Vee V."/>
            <person name="English A."/>
            <person name="Wang M."/>
            <person name="Skinner E."/>
            <person name="Han Y."/>
            <person name="Muzny D.M."/>
            <person name="Worley K.C."/>
            <person name="Gibbs R.A."/>
        </authorList>
    </citation>
    <scope>NUCLEOTIDE SEQUENCE</scope>
</reference>
<evidence type="ECO:0000256" key="4">
    <source>
        <dbReference type="PROSITE-ProRule" id="PRU00339"/>
    </source>
</evidence>
<dbReference type="InterPro" id="IPR025139">
    <property type="entry name" value="DUF4062"/>
</dbReference>
<dbReference type="Pfam" id="PF24883">
    <property type="entry name" value="NPHP3_N"/>
    <property type="match status" value="1"/>
</dbReference>
<protein>
    <recommendedName>
        <fullName evidence="3">Nephrocystin-3</fullName>
    </recommendedName>
</protein>
<evidence type="ECO:0000259" key="5">
    <source>
        <dbReference type="Pfam" id="PF13271"/>
    </source>
</evidence>
<sequence length="1273" mass="143587">MRVKAEAPITKEKYVARVFFSSPFGGLEEERELLTKQYWPALAHLCQKSGYEFVPVDMRWGITSELSSEAATITICLRELDRSDMIVGFFGQRYGWHGAKDEFLQKTFDHALPHYPWLKSYRDRAVTELEFLHGHLDNPGQRPACFFFRDKAYDDAKLADCIASGDERGQRKFKATSDGPHAAEFLDDLKQRVKKTEDKCLAVDMSYPTPEVGARLMFETVHAHLKKLLGQTEAESSEMEKEHAQHETFLITRRGMGGKLVGREAYLEDIDRRALNGGGGGGEGGGGRKDAGKSLLLLGDAGSGKSCVLANWIERHRESSPDDILAVHFVGCTSSSTRELDLLKHLCYQIEEDLITLRPDYHVGEEKQKEGSEDVRGMRKLLQKLVSDASSFNIRVIIIIDALNKMDAGGRTMKELYWLPKVTSSKVLFLLSTSNSDARNIKELLDERHFDSLEVRQLTPDLRTKVTKGMLMVRGKELSPKQMEKVIGNAETGNPLYLFILLQELCSFGSFFELDEYIDTLLTSTSTVDLFVKFLERLERDYNPEGKHLVKEVMCCLLLGHRGLSENELKAMVKPTNQEWSALYFAMDDFLLEAEGLYRLAYSELAEAVERHFCPSPVSKEPYRQIIINHFMAAFKELDQRFDTPVPHRVANELPWQLEKSGQQSELVECLSAMNMFSALSKGQAKYDLMSYWMTTKLSGDAIVERLLSAIDDQVALLYLQNEGVGGGGDHATPPAQQLIPLLVSLTDFLSDAGFSSSMEPMLLRAMNMHKSQYTEADIENSIDALNSYCELQTKLGCHYASAEKLEQASQIHFEHLALREKHVDRVDRGKSYIAVILNNLGYVCQVQHNYKEAEDYYRRTLKLHREVLGNNNDLVASTVNNVGMMLYRQGEFAEAGKCLEESLKIYEEVYLGELPPDVGGTLLNLAMCTARQADKGLEDVEPLYKRALEIRINAVGKNHPTIAQTYMSYGSYLQRVDQVERALAMTKDALEISEIASGPEHQDTLLTLENIAMAYVNLKTPEEAHPYYKRAGEVLHKQGRMEFSHPYLNSCMITFYLSNDREGDAHDTLIRIIGTSFASDRDYAALDYLDSQLAEKPIRPHEHSIDCGLEKYPTSTMLLGRKLAQLAPLGKADEMIAVLEKGDFDVGNYNGAYAEFVGKDQRENGLKILERAVEKFPEDVIIRENLAKGYFGYKRHAEAADILEQALRLDEENLDLVMLRVRVLAMDNQLKEAQDLINVGLTIAEKKGAVEAEAQLESFLGMINEALANIQE</sequence>
<dbReference type="Proteomes" id="UP000007110">
    <property type="component" value="Unassembled WGS sequence"/>
</dbReference>
<dbReference type="Gene3D" id="3.40.50.300">
    <property type="entry name" value="P-loop containing nucleotide triphosphate hydrolases"/>
    <property type="match status" value="1"/>
</dbReference>
<dbReference type="Pfam" id="PF13424">
    <property type="entry name" value="TPR_12"/>
    <property type="match status" value="2"/>
</dbReference>
<evidence type="ECO:0000259" key="6">
    <source>
        <dbReference type="Pfam" id="PF24883"/>
    </source>
</evidence>
<dbReference type="GeneID" id="100889111"/>
<feature type="domain" description="Nephrocystin 3 helical" evidence="7">
    <location>
        <begin position="480"/>
        <end position="574"/>
    </location>
</feature>
<dbReference type="InterPro" id="IPR056884">
    <property type="entry name" value="NPHP3-like_N"/>
</dbReference>
<dbReference type="AlphaFoldDB" id="A0A7M7HMG9"/>
<keyword evidence="1" id="KW-0879">Wnt signaling pathway</keyword>
<dbReference type="InterPro" id="IPR051191">
    <property type="entry name" value="DCAF12"/>
</dbReference>
<keyword evidence="4" id="KW-0802">TPR repeat</keyword>
<dbReference type="OMA" id="DMGNHEK"/>
<dbReference type="PANTHER" id="PTHR19860:SF40">
    <property type="entry name" value="WD40 REPEAT-CONTAINING PROTEIN"/>
    <property type="match status" value="1"/>
</dbReference>
<feature type="repeat" description="TPR" evidence="4">
    <location>
        <begin position="835"/>
        <end position="868"/>
    </location>
</feature>
<dbReference type="PROSITE" id="PS50005">
    <property type="entry name" value="TPR"/>
    <property type="match status" value="1"/>
</dbReference>
<accession>A0A7M7HMG9</accession>
<dbReference type="Pfam" id="PF24884">
    <property type="entry name" value="NPHP3_hel"/>
    <property type="match status" value="1"/>
</dbReference>
<keyword evidence="2" id="KW-0677">Repeat</keyword>
<dbReference type="InterPro" id="IPR056883">
    <property type="entry name" value="NPHP3_hel"/>
</dbReference>
<evidence type="ECO:0000256" key="3">
    <source>
        <dbReference type="ARBA" id="ARBA00040387"/>
    </source>
</evidence>
<dbReference type="OrthoDB" id="17009at2759"/>
<dbReference type="InterPro" id="IPR019734">
    <property type="entry name" value="TPR_rpt"/>
</dbReference>
<dbReference type="PANTHER" id="PTHR19860">
    <property type="entry name" value="DDB1- AND CUL4-ASSOCIATED FACTOR 12-RELATED"/>
    <property type="match status" value="1"/>
</dbReference>
<feature type="domain" description="Nephrocystin 3-like N-terminal" evidence="6">
    <location>
        <begin position="293"/>
        <end position="418"/>
    </location>
</feature>
<dbReference type="EnsemblMetazoa" id="XM_011668891">
    <property type="protein sequence ID" value="XP_011667193"/>
    <property type="gene ID" value="LOC100889111"/>
</dbReference>
<evidence type="ECO:0000256" key="1">
    <source>
        <dbReference type="ARBA" id="ARBA00022687"/>
    </source>
</evidence>
<dbReference type="SUPFAM" id="SSF48452">
    <property type="entry name" value="TPR-like"/>
    <property type="match status" value="3"/>
</dbReference>
<dbReference type="InParanoid" id="A0A7M7HMG9"/>
<reference evidence="8" key="2">
    <citation type="submission" date="2021-01" db="UniProtKB">
        <authorList>
            <consortium name="EnsemblMetazoa"/>
        </authorList>
    </citation>
    <scope>IDENTIFICATION</scope>
</reference>
<name>A0A7M7HMG9_STRPU</name>
<organism evidence="8 9">
    <name type="scientific">Strongylocentrotus purpuratus</name>
    <name type="common">Purple sea urchin</name>
    <dbReference type="NCBI Taxonomy" id="7668"/>
    <lineage>
        <taxon>Eukaryota</taxon>
        <taxon>Metazoa</taxon>
        <taxon>Echinodermata</taxon>
        <taxon>Eleutherozoa</taxon>
        <taxon>Echinozoa</taxon>
        <taxon>Echinoidea</taxon>
        <taxon>Euechinoidea</taxon>
        <taxon>Echinacea</taxon>
        <taxon>Camarodonta</taxon>
        <taxon>Echinidea</taxon>
        <taxon>Strongylocentrotidae</taxon>
        <taxon>Strongylocentrotus</taxon>
    </lineage>
</organism>
<dbReference type="SUPFAM" id="SSF52540">
    <property type="entry name" value="P-loop containing nucleoside triphosphate hydrolases"/>
    <property type="match status" value="1"/>
</dbReference>
<proteinExistence type="predicted"/>
<dbReference type="SMART" id="SM00028">
    <property type="entry name" value="TPR"/>
    <property type="match status" value="4"/>
</dbReference>
<dbReference type="KEGG" id="spu:100889111"/>
<evidence type="ECO:0000259" key="7">
    <source>
        <dbReference type="Pfam" id="PF24884"/>
    </source>
</evidence>
<evidence type="ECO:0000256" key="2">
    <source>
        <dbReference type="ARBA" id="ARBA00022737"/>
    </source>
</evidence>
<evidence type="ECO:0000313" key="9">
    <source>
        <dbReference type="Proteomes" id="UP000007110"/>
    </source>
</evidence>
<dbReference type="GO" id="GO:0080008">
    <property type="term" value="C:Cul4-RING E3 ubiquitin ligase complex"/>
    <property type="evidence" value="ECO:0000318"/>
    <property type="project" value="GO_Central"/>
</dbReference>
<dbReference type="InterPro" id="IPR027417">
    <property type="entry name" value="P-loop_NTPase"/>
</dbReference>
<dbReference type="Gene3D" id="1.25.40.10">
    <property type="entry name" value="Tetratricopeptide repeat domain"/>
    <property type="match status" value="3"/>
</dbReference>